<reference evidence="2" key="1">
    <citation type="journal article" date="2014" name="Int. J. Syst. Evol. Microbiol.">
        <title>Complete genome sequence of Corynebacterium casei LMG S-19264T (=DSM 44701T), isolated from a smear-ripened cheese.</title>
        <authorList>
            <consortium name="US DOE Joint Genome Institute (JGI-PGF)"/>
            <person name="Walter F."/>
            <person name="Albersmeier A."/>
            <person name="Kalinowski J."/>
            <person name="Ruckert C."/>
        </authorList>
    </citation>
    <scope>NUCLEOTIDE SEQUENCE</scope>
    <source>
        <strain evidence="2">JCM 3090</strain>
    </source>
</reference>
<dbReference type="Proteomes" id="UP000649739">
    <property type="component" value="Unassembled WGS sequence"/>
</dbReference>
<protein>
    <submittedName>
        <fullName evidence="2">Hydroxylase</fullName>
    </submittedName>
</protein>
<feature type="domain" description="VOC" evidence="1">
    <location>
        <begin position="8"/>
        <end position="121"/>
    </location>
</feature>
<dbReference type="PANTHER" id="PTHR33993">
    <property type="entry name" value="GLYOXALASE-RELATED"/>
    <property type="match status" value="1"/>
</dbReference>
<organism evidence="2 3">
    <name type="scientific">Pilimelia anulata</name>
    <dbReference type="NCBI Taxonomy" id="53371"/>
    <lineage>
        <taxon>Bacteria</taxon>
        <taxon>Bacillati</taxon>
        <taxon>Actinomycetota</taxon>
        <taxon>Actinomycetes</taxon>
        <taxon>Micromonosporales</taxon>
        <taxon>Micromonosporaceae</taxon>
        <taxon>Pilimelia</taxon>
    </lineage>
</organism>
<name>A0A8J3B2J2_9ACTN</name>
<dbReference type="Pfam" id="PF00903">
    <property type="entry name" value="Glyoxalase"/>
    <property type="match status" value="2"/>
</dbReference>
<sequence>MTDFAPGTPCWLDLGSSDVDAAATFYTGLLGWTAEDLGPDGGAYRIFRKDGKQVAGLGPATDAARGTSWAVYFATADLDESLRAVAKHGGTAVFGPVDIMDKGRMAVARDPADGHFSLWEPRAHPGAELVGAPGALHWVELFSTDRDAVTDFYTEVLGATVRDVDLPGGQVYRLFEVGGQPVAGALRITPEMGDMRSAWSVFFRVEDVDAVADAAVERGAREIMRADVPAGRMAMLLDPQGGFFSIMNPNPDFTM</sequence>
<dbReference type="PROSITE" id="PS51819">
    <property type="entry name" value="VOC"/>
    <property type="match status" value="2"/>
</dbReference>
<dbReference type="InterPro" id="IPR037523">
    <property type="entry name" value="VOC_core"/>
</dbReference>
<dbReference type="RefSeq" id="WP_189169896.1">
    <property type="nucleotide sequence ID" value="NZ_BMQB01000004.1"/>
</dbReference>
<comment type="caution">
    <text evidence="2">The sequence shown here is derived from an EMBL/GenBank/DDBJ whole genome shotgun (WGS) entry which is preliminary data.</text>
</comment>
<reference evidence="2" key="2">
    <citation type="submission" date="2020-09" db="EMBL/GenBank/DDBJ databases">
        <authorList>
            <person name="Sun Q."/>
            <person name="Ohkuma M."/>
        </authorList>
    </citation>
    <scope>NUCLEOTIDE SEQUENCE</scope>
    <source>
        <strain evidence="2">JCM 3090</strain>
    </source>
</reference>
<dbReference type="CDD" id="cd07247">
    <property type="entry name" value="SgaA_N_like"/>
    <property type="match status" value="1"/>
</dbReference>
<dbReference type="PANTHER" id="PTHR33993:SF10">
    <property type="entry name" value="CONSERVED PROTEIN"/>
    <property type="match status" value="1"/>
</dbReference>
<dbReference type="EMBL" id="BMQB01000004">
    <property type="protein sequence ID" value="GGJ90831.1"/>
    <property type="molecule type" value="Genomic_DNA"/>
</dbReference>
<dbReference type="AlphaFoldDB" id="A0A8J3B2J2"/>
<dbReference type="InterPro" id="IPR004360">
    <property type="entry name" value="Glyas_Fos-R_dOase_dom"/>
</dbReference>
<dbReference type="SUPFAM" id="SSF54593">
    <property type="entry name" value="Glyoxalase/Bleomycin resistance protein/Dihydroxybiphenyl dioxygenase"/>
    <property type="match status" value="2"/>
</dbReference>
<gene>
    <name evidence="2" type="ORF">GCM10010123_20820</name>
</gene>
<keyword evidence="3" id="KW-1185">Reference proteome</keyword>
<proteinExistence type="predicted"/>
<dbReference type="InterPro" id="IPR029068">
    <property type="entry name" value="Glyas_Bleomycin-R_OHBP_Dase"/>
</dbReference>
<dbReference type="InterPro" id="IPR052164">
    <property type="entry name" value="Anthracycline_SecMetBiosynth"/>
</dbReference>
<evidence type="ECO:0000313" key="3">
    <source>
        <dbReference type="Proteomes" id="UP000649739"/>
    </source>
</evidence>
<dbReference type="Gene3D" id="3.10.180.10">
    <property type="entry name" value="2,3-Dihydroxybiphenyl 1,2-Dioxygenase, domain 1"/>
    <property type="match status" value="2"/>
</dbReference>
<evidence type="ECO:0000259" key="1">
    <source>
        <dbReference type="PROSITE" id="PS51819"/>
    </source>
</evidence>
<evidence type="ECO:0000313" key="2">
    <source>
        <dbReference type="EMBL" id="GGJ90831.1"/>
    </source>
</evidence>
<feature type="domain" description="VOC" evidence="1">
    <location>
        <begin position="135"/>
        <end position="249"/>
    </location>
</feature>
<accession>A0A8J3B2J2</accession>